<evidence type="ECO:0000313" key="1">
    <source>
        <dbReference type="EMBL" id="GIN61050.1"/>
    </source>
</evidence>
<proteinExistence type="predicted"/>
<organism evidence="1 2">
    <name type="scientific">Robertmurraya siralis</name>
    <dbReference type="NCBI Taxonomy" id="77777"/>
    <lineage>
        <taxon>Bacteria</taxon>
        <taxon>Bacillati</taxon>
        <taxon>Bacillota</taxon>
        <taxon>Bacilli</taxon>
        <taxon>Bacillales</taxon>
        <taxon>Bacillaceae</taxon>
        <taxon>Robertmurraya</taxon>
    </lineage>
</organism>
<dbReference type="Proteomes" id="UP000682111">
    <property type="component" value="Unassembled WGS sequence"/>
</dbReference>
<evidence type="ECO:0000313" key="2">
    <source>
        <dbReference type="Proteomes" id="UP000682111"/>
    </source>
</evidence>
<comment type="caution">
    <text evidence="1">The sequence shown here is derived from an EMBL/GenBank/DDBJ whole genome shotgun (WGS) entry which is preliminary data.</text>
</comment>
<dbReference type="OrthoDB" id="2909996at2"/>
<name>A0A919WFJ9_9BACI</name>
<protein>
    <submittedName>
        <fullName evidence="1">Uncharacterized protein</fullName>
    </submittedName>
</protein>
<reference evidence="1" key="1">
    <citation type="submission" date="2021-03" db="EMBL/GenBank/DDBJ databases">
        <title>Antimicrobial resistance genes in bacteria isolated from Japanese honey, and their potential for conferring macrolide and lincosamide resistance in the American foulbrood pathogen Paenibacillus larvae.</title>
        <authorList>
            <person name="Okamoto M."/>
            <person name="Kumagai M."/>
            <person name="Kanamori H."/>
            <person name="Takamatsu D."/>
        </authorList>
    </citation>
    <scope>NUCLEOTIDE SEQUENCE</scope>
    <source>
        <strain evidence="1">J27TS8</strain>
    </source>
</reference>
<dbReference type="AlphaFoldDB" id="A0A919WFJ9"/>
<dbReference type="EMBL" id="BORC01000001">
    <property type="protein sequence ID" value="GIN61050.1"/>
    <property type="molecule type" value="Genomic_DNA"/>
</dbReference>
<gene>
    <name evidence="1" type="ORF">J27TS8_10430</name>
</gene>
<sequence length="92" mass="10947">MINRDFLQQHYLFKTVEVAIQDIEGEERAPFVQKEIKRIGVCPDQTHLRIYFEHQNFFAIPLNAEVIIESDNWTATDRLGNLKYIIRRVRVS</sequence>
<dbReference type="RefSeq" id="WP_095306246.1">
    <property type="nucleotide sequence ID" value="NZ_BORC01000001.1"/>
</dbReference>
<accession>A0A919WFJ9</accession>
<keyword evidence="2" id="KW-1185">Reference proteome</keyword>